<keyword evidence="1" id="KW-0808">Transferase</keyword>
<dbReference type="KEGG" id="nall:PP769_15615"/>
<sequence>MSRPAKRHVRKLSLEVAGQKKKFFLKQSGFLSFHLFLKSWCRLQVPLSGTARELLLLELFRDQGIPVMNAVAWGEHTVLGWPVRGFILVEEVVGREFVDVYRGASLRVRRRLFRLYGELMGTLHRIGIDSKVRPEDLICVSDNYKDFRNCFVVIDREHGRPYLMGLSIEQCGIRLGDIWAKGMYRIGLGERSELLAFLSGYLTAAGQRSVSEGRDAISANLVKRASRRAAKVLYHDNRFEMLRTGFQVQYGIGLDRFIP</sequence>
<protein>
    <submittedName>
        <fullName evidence="1">Lipopolysaccharide kinase InaA family protein</fullName>
    </submittedName>
</protein>
<dbReference type="SUPFAM" id="SSF56112">
    <property type="entry name" value="Protein kinase-like (PK-like)"/>
    <property type="match status" value="1"/>
</dbReference>
<organism evidence="1 2">
    <name type="scientific">Candidatus Nitrospira allomarina</name>
    <dbReference type="NCBI Taxonomy" id="3020900"/>
    <lineage>
        <taxon>Bacteria</taxon>
        <taxon>Pseudomonadati</taxon>
        <taxon>Nitrospirota</taxon>
        <taxon>Nitrospiria</taxon>
        <taxon>Nitrospirales</taxon>
        <taxon>Nitrospiraceae</taxon>
        <taxon>Nitrospira</taxon>
    </lineage>
</organism>
<keyword evidence="2" id="KW-1185">Reference proteome</keyword>
<dbReference type="RefSeq" id="WP_312641788.1">
    <property type="nucleotide sequence ID" value="NZ_CP116967.1"/>
</dbReference>
<accession>A0AA96G9H8</accession>
<dbReference type="AlphaFoldDB" id="A0AA96G9H8"/>
<keyword evidence="1" id="KW-0418">Kinase</keyword>
<reference evidence="1 2" key="1">
    <citation type="submission" date="2023-01" db="EMBL/GenBank/DDBJ databases">
        <title>Cultivation and genomic characterization of new, ubiquitous marine nitrite-oxidizing bacteria from the Nitrospirales.</title>
        <authorList>
            <person name="Mueller A.J."/>
            <person name="Daebeler A."/>
            <person name="Herbold C.W."/>
            <person name="Kirkegaard R.H."/>
            <person name="Daims H."/>
        </authorList>
    </citation>
    <scope>NUCLEOTIDE SEQUENCE [LARGE SCALE GENOMIC DNA]</scope>
    <source>
        <strain evidence="1 2">VA</strain>
    </source>
</reference>
<evidence type="ECO:0000313" key="1">
    <source>
        <dbReference type="EMBL" id="WNM57381.1"/>
    </source>
</evidence>
<dbReference type="EMBL" id="CP116967">
    <property type="protein sequence ID" value="WNM57381.1"/>
    <property type="molecule type" value="Genomic_DNA"/>
</dbReference>
<evidence type="ECO:0000313" key="2">
    <source>
        <dbReference type="Proteomes" id="UP001302719"/>
    </source>
</evidence>
<dbReference type="Proteomes" id="UP001302719">
    <property type="component" value="Chromosome"/>
</dbReference>
<dbReference type="GO" id="GO:0016301">
    <property type="term" value="F:kinase activity"/>
    <property type="evidence" value="ECO:0007669"/>
    <property type="project" value="UniProtKB-KW"/>
</dbReference>
<gene>
    <name evidence="1" type="ORF">PP769_15615</name>
</gene>
<proteinExistence type="predicted"/>
<name>A0AA96G9H8_9BACT</name>
<dbReference type="Pfam" id="PF06293">
    <property type="entry name" value="Kdo"/>
    <property type="match status" value="1"/>
</dbReference>
<dbReference type="InterPro" id="IPR011009">
    <property type="entry name" value="Kinase-like_dom_sf"/>
</dbReference>